<evidence type="ECO:0000313" key="2">
    <source>
        <dbReference type="Proteomes" id="UP000018208"/>
    </source>
</evidence>
<dbReference type="KEGG" id="ssao:94296103"/>
<gene>
    <name evidence="1" type="ORF">SS50377_22080</name>
</gene>
<dbReference type="GeneID" id="94296103"/>
<reference evidence="1 2" key="1">
    <citation type="journal article" date="2014" name="PLoS Genet.">
        <title>The Genome of Spironucleus salmonicida Highlights a Fish Pathogen Adapted to Fluctuating Environments.</title>
        <authorList>
            <person name="Xu F."/>
            <person name="Jerlstrom-Hultqvist J."/>
            <person name="Einarsson E."/>
            <person name="Astvaldsson A."/>
            <person name="Svard S.G."/>
            <person name="Andersson J.O."/>
        </authorList>
    </citation>
    <scope>NUCLEOTIDE SEQUENCE [LARGE SCALE GENOMIC DNA]</scope>
    <source>
        <strain evidence="1 2">ATCC 50377</strain>
    </source>
</reference>
<sequence>MELLVSRMGVCYSYPTGETIQVAFDQNDYFKFLVGSDEDQNSNISYIEHIESSTQEEISDQSELFDMLTHQIKH</sequence>
<dbReference type="EMBL" id="AUWU02000002">
    <property type="protein sequence ID" value="KAH0576516.1"/>
    <property type="molecule type" value="Genomic_DNA"/>
</dbReference>
<keyword evidence="2" id="KW-1185">Reference proteome</keyword>
<evidence type="ECO:0000313" key="1">
    <source>
        <dbReference type="EMBL" id="KAH0576516.1"/>
    </source>
</evidence>
<accession>A0A9P8S193</accession>
<comment type="caution">
    <text evidence="1">The sequence shown here is derived from an EMBL/GenBank/DDBJ whole genome shotgun (WGS) entry which is preliminary data.</text>
</comment>
<dbReference type="Proteomes" id="UP000018208">
    <property type="component" value="Unassembled WGS sequence"/>
</dbReference>
<protein>
    <submittedName>
        <fullName evidence="1">Uncharacterized protein</fullName>
    </submittedName>
</protein>
<proteinExistence type="predicted"/>
<organism evidence="1 2">
    <name type="scientific">Spironucleus salmonicida</name>
    <dbReference type="NCBI Taxonomy" id="348837"/>
    <lineage>
        <taxon>Eukaryota</taxon>
        <taxon>Metamonada</taxon>
        <taxon>Diplomonadida</taxon>
        <taxon>Hexamitidae</taxon>
        <taxon>Hexamitinae</taxon>
        <taxon>Spironucleus</taxon>
    </lineage>
</organism>
<dbReference type="AlphaFoldDB" id="A0A9P8S193"/>
<name>A0A9P8S193_9EUKA</name>
<dbReference type="RefSeq" id="XP_067767289.1">
    <property type="nucleotide sequence ID" value="XM_067905972.1"/>
</dbReference>